<dbReference type="InterPro" id="IPR023115">
    <property type="entry name" value="TIF_IF2_dom3"/>
</dbReference>
<dbReference type="FunFam" id="3.40.50.300:FF:000019">
    <property type="entry name" value="Translation initiation factor IF-2"/>
    <property type="match status" value="1"/>
</dbReference>
<dbReference type="GO" id="GO:0005737">
    <property type="term" value="C:cytoplasm"/>
    <property type="evidence" value="ECO:0007669"/>
    <property type="project" value="TreeGrafter"/>
</dbReference>
<organism evidence="9">
    <name type="scientific">Thaumatella adunca</name>
    <dbReference type="NCBI Taxonomy" id="2006976"/>
    <lineage>
        <taxon>Eukaryota</taxon>
        <taxon>Rhodophyta</taxon>
        <taxon>Florideophyceae</taxon>
        <taxon>Rhodymeniophycidae</taxon>
        <taxon>Ceramiales</taxon>
        <taxon>Rhodomelaceae</taxon>
        <taxon>Thaumatella</taxon>
    </lineage>
</organism>
<dbReference type="PROSITE" id="PS51722">
    <property type="entry name" value="G_TR_2"/>
    <property type="match status" value="1"/>
</dbReference>
<dbReference type="CDD" id="cd03702">
    <property type="entry name" value="IF2_mtIF2_II"/>
    <property type="match status" value="1"/>
</dbReference>
<evidence type="ECO:0000256" key="2">
    <source>
        <dbReference type="ARBA" id="ARBA00022540"/>
    </source>
</evidence>
<dbReference type="GO" id="GO:0003743">
    <property type="term" value="F:translation initiation factor activity"/>
    <property type="evidence" value="ECO:0007669"/>
    <property type="project" value="UniProtKB-KW"/>
</dbReference>
<keyword evidence="9" id="KW-0934">Plastid</keyword>
<keyword evidence="4" id="KW-0648">Protein biosynthesis</keyword>
<name>A0A1Z1MNW3_9FLOR</name>
<dbReference type="EMBL" id="MF101447">
    <property type="protein sequence ID" value="ARW67444.1"/>
    <property type="molecule type" value="Genomic_DNA"/>
</dbReference>
<dbReference type="NCBIfam" id="TIGR00231">
    <property type="entry name" value="small_GTP"/>
    <property type="match status" value="1"/>
</dbReference>
<dbReference type="CDD" id="cd01887">
    <property type="entry name" value="IF2_eIF5B"/>
    <property type="match status" value="1"/>
</dbReference>
<evidence type="ECO:0000259" key="8">
    <source>
        <dbReference type="PROSITE" id="PS51722"/>
    </source>
</evidence>
<dbReference type="GO" id="GO:0005525">
    <property type="term" value="F:GTP binding"/>
    <property type="evidence" value="ECO:0007669"/>
    <property type="project" value="UniProtKB-KW"/>
</dbReference>
<dbReference type="InterPro" id="IPR044145">
    <property type="entry name" value="IF2_II"/>
</dbReference>
<dbReference type="PRINTS" id="PR00315">
    <property type="entry name" value="ELONGATNFCT"/>
</dbReference>
<dbReference type="Gene3D" id="3.40.50.300">
    <property type="entry name" value="P-loop containing nucleotide triphosphate hydrolases"/>
    <property type="match status" value="1"/>
</dbReference>
<sequence>MSYIFLKPYYYFQFNYKIINIFNSFYNLEYNDTILKLANPKLIYFFNLSSNNLSNVINVNNIATDIVNTKLSTPSKFEKKYKTNSQDNVETKKNKNKLIKKKRKNSDHIENEELFIDTQDEVFTQEPLSLSSLKSRKNNNKYKKKSKFKGDNNILDVDLINIDQQMSNNSNMQKSIIVSDHLTIQELSLKLCIPEAEIITYLFLTKGISATINKVLDINIIRLIALHYGFNVLEKNVLNQSNNIINEQQSVYSSSNIKRPPIITILGHVDHGKTTLLDSILKTNLVTKESGGITQAISGYEIEWTYHLKSQKLIFLDTPGHESFKTMRLRGAKVNDITLLVIALDDGIKPQTIEAINYIKEMNLSCIVVITKADKLSYSFEKIEKDLVNYDIIPEALGGDVSIVEVSALTGQNIDLLLSKICMLSLSKNLFADSMKLASGIILEAYLDKKQGPIANIIIKNGTLKLGDIIVSANLSGKVKSIKNLSNLKIQSSGPSSIVQVLGFNIVPEAGLMFEVVKKEKNVKEYFLKHSNNRNFNKLLNSLNTRLTLDVNSSIKQFQIILKTDTQGSLEAIIELLSNIPQSKVQINITFANFGDISNSDIKLALATKASILAFNVSCSSQINALLKKYKVICKNFNVIYDLFKYVKSFMLDLVEPEYEKNLIGHAIVQTVFKMNKGCVAGCFVNEGKLNKTCYINVYRQGNMIYEGFITSLKRMKNDVDEVSLNNECGLMSEYTLWQESDVIDAYELVSKDKSL</sequence>
<evidence type="ECO:0000256" key="1">
    <source>
        <dbReference type="ARBA" id="ARBA00007733"/>
    </source>
</evidence>
<comment type="similarity">
    <text evidence="1">Belongs to the TRAFAC class translation factor GTPase superfamily. Classic translation factor GTPase family. IF-2 subfamily.</text>
</comment>
<geneLocation type="chloroplast" evidence="9"/>
<evidence type="ECO:0000256" key="3">
    <source>
        <dbReference type="ARBA" id="ARBA00022741"/>
    </source>
</evidence>
<keyword evidence="2 9" id="KW-0396">Initiation factor</keyword>
<dbReference type="PROSITE" id="PS01176">
    <property type="entry name" value="IF2"/>
    <property type="match status" value="1"/>
</dbReference>
<dbReference type="InterPro" id="IPR036925">
    <property type="entry name" value="TIF_IF2_dom3_sf"/>
</dbReference>
<dbReference type="InterPro" id="IPR005225">
    <property type="entry name" value="Small_GTP-bd"/>
</dbReference>
<protein>
    <recommendedName>
        <fullName evidence="7">Translation initiation factor IF-2, chloroplastic</fullName>
    </recommendedName>
</protein>
<dbReference type="SUPFAM" id="SSF52156">
    <property type="entry name" value="Initiation factor IF2/eIF5b, domain 3"/>
    <property type="match status" value="1"/>
</dbReference>
<dbReference type="Gene3D" id="2.40.30.10">
    <property type="entry name" value="Translation factors"/>
    <property type="match status" value="2"/>
</dbReference>
<keyword evidence="9" id="KW-0150">Chloroplast</keyword>
<feature type="domain" description="Tr-type G" evidence="8">
    <location>
        <begin position="258"/>
        <end position="430"/>
    </location>
</feature>
<dbReference type="PANTHER" id="PTHR43381">
    <property type="entry name" value="TRANSLATION INITIATION FACTOR IF-2-RELATED"/>
    <property type="match status" value="1"/>
</dbReference>
<dbReference type="CDD" id="cd03692">
    <property type="entry name" value="mtIF2_IVc"/>
    <property type="match status" value="1"/>
</dbReference>
<dbReference type="AlphaFoldDB" id="A0A1Z1MNW3"/>
<dbReference type="GO" id="GO:0003924">
    <property type="term" value="F:GTPase activity"/>
    <property type="evidence" value="ECO:0007669"/>
    <property type="project" value="InterPro"/>
</dbReference>
<reference evidence="9" key="1">
    <citation type="journal article" date="2017" name="J. Phycol.">
        <title>Analysis of chloroplast genomes and a supermatrix inform reclassification of the Rhodomelaceae (Rhodophyta).</title>
        <authorList>
            <person name="Diaz-Tapia P."/>
            <person name="Maggs C.A."/>
            <person name="West J.A."/>
            <person name="Verbruggen H."/>
        </authorList>
    </citation>
    <scope>NUCLEOTIDE SEQUENCE</scope>
    <source>
        <strain evidence="9">PD1388</strain>
    </source>
</reference>
<gene>
    <name evidence="9" type="primary">infB</name>
</gene>
<dbReference type="InterPro" id="IPR015760">
    <property type="entry name" value="TIF_IF2"/>
</dbReference>
<dbReference type="FunFam" id="3.40.50.10050:FF:000001">
    <property type="entry name" value="Translation initiation factor IF-2"/>
    <property type="match status" value="1"/>
</dbReference>
<dbReference type="Pfam" id="PF04760">
    <property type="entry name" value="IF2_N"/>
    <property type="match status" value="1"/>
</dbReference>
<dbReference type="InterPro" id="IPR006847">
    <property type="entry name" value="IF2_N"/>
</dbReference>
<dbReference type="RefSeq" id="YP_009398258.1">
    <property type="nucleotide sequence ID" value="NC_035291.1"/>
</dbReference>
<dbReference type="InterPro" id="IPR000178">
    <property type="entry name" value="TF_IF2_bacterial-like"/>
</dbReference>
<dbReference type="InterPro" id="IPR027417">
    <property type="entry name" value="P-loop_NTPase"/>
</dbReference>
<evidence type="ECO:0000313" key="9">
    <source>
        <dbReference type="EMBL" id="ARW67444.1"/>
    </source>
</evidence>
<dbReference type="Gene3D" id="3.40.50.10050">
    <property type="entry name" value="Translation initiation factor IF- 2, domain 3"/>
    <property type="match status" value="1"/>
</dbReference>
<keyword evidence="5" id="KW-0342">GTP-binding</keyword>
<evidence type="ECO:0000256" key="6">
    <source>
        <dbReference type="ARBA" id="ARBA00025162"/>
    </source>
</evidence>
<comment type="function">
    <text evidence="6">One of the essential components for the initiation of protein synthesis. Protects formylmethionyl-tRNA from spontaneous hydrolysis and promotes its binding to the 30S ribosomal subunits. Also involved in the hydrolysis of GTP during the formation of the 70S ribosomal complex.</text>
</comment>
<dbReference type="FunFam" id="2.40.30.10:FF:000008">
    <property type="entry name" value="Translation initiation factor IF-2"/>
    <property type="match status" value="1"/>
</dbReference>
<accession>A0A1Z1MNW3</accession>
<dbReference type="Pfam" id="PF22042">
    <property type="entry name" value="EF-G_D2"/>
    <property type="match status" value="1"/>
</dbReference>
<dbReference type="GeneID" id="33360760"/>
<dbReference type="SUPFAM" id="SSF50447">
    <property type="entry name" value="Translation proteins"/>
    <property type="match status" value="2"/>
</dbReference>
<dbReference type="InterPro" id="IPR053905">
    <property type="entry name" value="EF-G-like_DII"/>
</dbReference>
<dbReference type="Pfam" id="PF11987">
    <property type="entry name" value="IF-2"/>
    <property type="match status" value="1"/>
</dbReference>
<proteinExistence type="inferred from homology"/>
<evidence type="ECO:0000256" key="5">
    <source>
        <dbReference type="ARBA" id="ARBA00023134"/>
    </source>
</evidence>
<dbReference type="InterPro" id="IPR009000">
    <property type="entry name" value="Transl_B-barrel_sf"/>
</dbReference>
<dbReference type="SUPFAM" id="SSF52540">
    <property type="entry name" value="P-loop containing nucleoside triphosphate hydrolases"/>
    <property type="match status" value="1"/>
</dbReference>
<dbReference type="Pfam" id="PF00009">
    <property type="entry name" value="GTP_EFTU"/>
    <property type="match status" value="1"/>
</dbReference>
<evidence type="ECO:0000256" key="7">
    <source>
        <dbReference type="ARBA" id="ARBA00044105"/>
    </source>
</evidence>
<keyword evidence="3" id="KW-0547">Nucleotide-binding</keyword>
<dbReference type="PANTHER" id="PTHR43381:SF4">
    <property type="entry name" value="EUKARYOTIC TRANSLATION INITIATION FACTOR 5B"/>
    <property type="match status" value="1"/>
</dbReference>
<evidence type="ECO:0000256" key="4">
    <source>
        <dbReference type="ARBA" id="ARBA00022917"/>
    </source>
</evidence>
<dbReference type="NCBIfam" id="TIGR00487">
    <property type="entry name" value="IF-2"/>
    <property type="match status" value="1"/>
</dbReference>
<dbReference type="InterPro" id="IPR000795">
    <property type="entry name" value="T_Tr_GTP-bd_dom"/>
</dbReference>